<evidence type="ECO:0000313" key="6">
    <source>
        <dbReference type="Proteomes" id="UP000692954"/>
    </source>
</evidence>
<proteinExistence type="predicted"/>
<dbReference type="Pfam" id="PF00112">
    <property type="entry name" value="Peptidase_C1"/>
    <property type="match status" value="1"/>
</dbReference>
<keyword evidence="1" id="KW-0865">Zymogen</keyword>
<dbReference type="GO" id="GO:0006508">
    <property type="term" value="P:proteolysis"/>
    <property type="evidence" value="ECO:0007669"/>
    <property type="project" value="InterPro"/>
</dbReference>
<dbReference type="PANTHER" id="PTHR12411">
    <property type="entry name" value="CYSTEINE PROTEASE FAMILY C1-RELATED"/>
    <property type="match status" value="1"/>
</dbReference>
<sequence length="315" mass="35458">MSTTLLALGILTLLGSIMIANEQEQFDFTQRYESFKQKFGKRYSPSEDVYRKAVYIQNVLYAEFINQQEGRKVFGETIFFDQTNEEFAQNYLTLKITEENVKIQRVLPPKNIKISDNIDWTSKGAVSKVKDQGECGIGDIFSTTGVLEGFFFITTSELPNLSNQQLLDCSTLSGCNGGIRGESLKYAKRNGITTEADYPYIAVFEGCKIKGGPYHFNNIVYLETTEEALISFLNIQPVSVAINASNWQYYNPETQKIFNNCNNKNPNHGVLAVGYDKDSIKIKNSWGTKWGDEGYIYLPRGDNACGINDYGVVVV</sequence>
<dbReference type="CDD" id="cd02248">
    <property type="entry name" value="Peptidase_C1A"/>
    <property type="match status" value="1"/>
</dbReference>
<dbReference type="OrthoDB" id="10253408at2759"/>
<gene>
    <name evidence="5" type="ORF">PSON_ATCC_30995.1.T1690094</name>
</gene>
<dbReference type="EMBL" id="CAJJDN010000169">
    <property type="protein sequence ID" value="CAD8126696.1"/>
    <property type="molecule type" value="Genomic_DNA"/>
</dbReference>
<evidence type="ECO:0000259" key="3">
    <source>
        <dbReference type="SMART" id="SM00645"/>
    </source>
</evidence>
<feature type="signal peptide" evidence="2">
    <location>
        <begin position="1"/>
        <end position="22"/>
    </location>
</feature>
<evidence type="ECO:0000313" key="5">
    <source>
        <dbReference type="EMBL" id="CAD8126696.1"/>
    </source>
</evidence>
<dbReference type="InterPro" id="IPR013201">
    <property type="entry name" value="Prot_inhib_I29"/>
</dbReference>
<name>A0A8S1REJ5_9CILI</name>
<dbReference type="SMART" id="SM00848">
    <property type="entry name" value="Inhibitor_I29"/>
    <property type="match status" value="1"/>
</dbReference>
<dbReference type="Proteomes" id="UP000692954">
    <property type="component" value="Unassembled WGS sequence"/>
</dbReference>
<dbReference type="SMART" id="SM00645">
    <property type="entry name" value="Pept_C1"/>
    <property type="match status" value="1"/>
</dbReference>
<dbReference type="InterPro" id="IPR013128">
    <property type="entry name" value="Peptidase_C1A"/>
</dbReference>
<dbReference type="AlphaFoldDB" id="A0A8S1REJ5"/>
<evidence type="ECO:0000259" key="4">
    <source>
        <dbReference type="SMART" id="SM00848"/>
    </source>
</evidence>
<protein>
    <recommendedName>
        <fullName evidence="7">Papain family cysteine protease</fullName>
    </recommendedName>
</protein>
<keyword evidence="2" id="KW-0732">Signal</keyword>
<evidence type="ECO:0000256" key="1">
    <source>
        <dbReference type="ARBA" id="ARBA00023145"/>
    </source>
</evidence>
<accession>A0A8S1REJ5</accession>
<dbReference type="Pfam" id="PF08246">
    <property type="entry name" value="Inhibitor_I29"/>
    <property type="match status" value="1"/>
</dbReference>
<dbReference type="GO" id="GO:0008234">
    <property type="term" value="F:cysteine-type peptidase activity"/>
    <property type="evidence" value="ECO:0007669"/>
    <property type="project" value="InterPro"/>
</dbReference>
<feature type="chain" id="PRO_5035831734" description="Papain family cysteine protease" evidence="2">
    <location>
        <begin position="23"/>
        <end position="315"/>
    </location>
</feature>
<comment type="caution">
    <text evidence="5">The sequence shown here is derived from an EMBL/GenBank/DDBJ whole genome shotgun (WGS) entry which is preliminary data.</text>
</comment>
<evidence type="ECO:0008006" key="7">
    <source>
        <dbReference type="Google" id="ProtNLM"/>
    </source>
</evidence>
<feature type="domain" description="Peptidase C1A papain C-terminal" evidence="3">
    <location>
        <begin position="114"/>
        <end position="315"/>
    </location>
</feature>
<dbReference type="InterPro" id="IPR039417">
    <property type="entry name" value="Peptidase_C1A_papain-like"/>
</dbReference>
<reference evidence="5" key="1">
    <citation type="submission" date="2021-01" db="EMBL/GenBank/DDBJ databases">
        <authorList>
            <consortium name="Genoscope - CEA"/>
            <person name="William W."/>
        </authorList>
    </citation>
    <scope>NUCLEOTIDE SEQUENCE</scope>
</reference>
<dbReference type="InterPro" id="IPR000668">
    <property type="entry name" value="Peptidase_C1A_C"/>
</dbReference>
<organism evidence="5 6">
    <name type="scientific">Paramecium sonneborni</name>
    <dbReference type="NCBI Taxonomy" id="65129"/>
    <lineage>
        <taxon>Eukaryota</taxon>
        <taxon>Sar</taxon>
        <taxon>Alveolata</taxon>
        <taxon>Ciliophora</taxon>
        <taxon>Intramacronucleata</taxon>
        <taxon>Oligohymenophorea</taxon>
        <taxon>Peniculida</taxon>
        <taxon>Parameciidae</taxon>
        <taxon>Paramecium</taxon>
    </lineage>
</organism>
<keyword evidence="6" id="KW-1185">Reference proteome</keyword>
<evidence type="ECO:0000256" key="2">
    <source>
        <dbReference type="SAM" id="SignalP"/>
    </source>
</evidence>
<feature type="domain" description="Cathepsin propeptide inhibitor" evidence="4">
    <location>
        <begin position="32"/>
        <end position="87"/>
    </location>
</feature>